<reference evidence="1 2" key="1">
    <citation type="journal article" date="2024" name="Proc. Natl. Acad. Sci. U.S.A.">
        <title>The evolutionary genomics of adaptation to stress in wild rhizobium bacteria.</title>
        <authorList>
            <person name="Kehlet-Delgado H."/>
            <person name="Montoya A.P."/>
            <person name="Jensen K.T."/>
            <person name="Wendlandt C.E."/>
            <person name="Dexheimer C."/>
            <person name="Roberts M."/>
            <person name="Torres Martinez L."/>
            <person name="Friesen M.L."/>
            <person name="Griffitts J.S."/>
            <person name="Porter S.S."/>
        </authorList>
    </citation>
    <scope>NUCLEOTIDE SEQUENCE [LARGE SCALE GENOMIC DNA]</scope>
    <source>
        <strain evidence="1 2">M0468</strain>
    </source>
</reference>
<evidence type="ECO:0000313" key="1">
    <source>
        <dbReference type="EMBL" id="MER9287128.1"/>
    </source>
</evidence>
<comment type="caution">
    <text evidence="1">The sequence shown here is derived from an EMBL/GenBank/DDBJ whole genome shotgun (WGS) entry which is preliminary data.</text>
</comment>
<evidence type="ECO:0000313" key="2">
    <source>
        <dbReference type="Proteomes" id="UP001480082"/>
    </source>
</evidence>
<gene>
    <name evidence="1" type="ORF">NKI81_24820</name>
</gene>
<sequence length="488" mass="50796">MPQKPMAIGIDIGGTNLRAARISGSGEILERLSEKSAPDPELVLGRVADMVRLLDTPDVAAIGVGVPGRVDARRGAVLSGGYVNLASVALAQRLESTTGKPVIVDNDCNMALAAEMALGAGQGHDNIAMFTIGTGIGGAVVQNRRIMRGRATAGQLGHITVDVNGELCACGRRGCVETTSSGTALGRHIARAGLGPEVSVDQLFARDAAGDIQARGILAAWAKPLRAAIDTTVALFDPDLVLLGGGLGRAAHKALGHAPALAPWYQCPVAPAGLGDDAGVIGASLQALSAPASLSVQPGRARRAVLVNGIPASGKSTVSRGIADRMGWPLLALDTVKNPFLEVLGGADREFNRTLGRASYQAIWSLVGDAPAGSTFIVDAWFGFQPRQALEDHLRNAGVEDTVEIWCHAPGEVLAERYGARLGQRLPGHPGAAYIPELIELAKRAEPLRRGPLFDVDTTQPIDFDAIAAWLRATLAGDASVNSINNRR</sequence>
<dbReference type="EMBL" id="JAMYRI010000018">
    <property type="protein sequence ID" value="MER9287128.1"/>
    <property type="molecule type" value="Genomic_DNA"/>
</dbReference>
<keyword evidence="2" id="KW-1185">Reference proteome</keyword>
<accession>A0ACC6T596</accession>
<organism evidence="1 2">
    <name type="scientific">Mesorhizobium australicum</name>
    <dbReference type="NCBI Taxonomy" id="536018"/>
    <lineage>
        <taxon>Bacteria</taxon>
        <taxon>Pseudomonadati</taxon>
        <taxon>Pseudomonadota</taxon>
        <taxon>Alphaproteobacteria</taxon>
        <taxon>Hyphomicrobiales</taxon>
        <taxon>Phyllobacteriaceae</taxon>
        <taxon>Mesorhizobium</taxon>
    </lineage>
</organism>
<dbReference type="Proteomes" id="UP001480082">
    <property type="component" value="Unassembled WGS sequence"/>
</dbReference>
<name>A0ACC6T596_9HYPH</name>
<proteinExistence type="predicted"/>
<protein>
    <submittedName>
        <fullName evidence="1">ROK family protein</fullName>
    </submittedName>
</protein>